<evidence type="ECO:0000256" key="2">
    <source>
        <dbReference type="ARBA" id="ARBA00023002"/>
    </source>
</evidence>
<dbReference type="InterPro" id="IPR046346">
    <property type="entry name" value="Aminoacid_DH-like_N_sf"/>
</dbReference>
<dbReference type="Gene3D" id="3.40.50.10860">
    <property type="entry name" value="Leucine Dehydrogenase, chain A, domain 1"/>
    <property type="match status" value="1"/>
</dbReference>
<feature type="domain" description="Glutamate/phenylalanine/leucine/valine/L-tryptophan dehydrogenase C-terminal" evidence="3">
    <location>
        <begin position="199"/>
        <end position="425"/>
    </location>
</feature>
<dbReference type="SUPFAM" id="SSF51735">
    <property type="entry name" value="NAD(P)-binding Rossmann-fold domains"/>
    <property type="match status" value="1"/>
</dbReference>
<evidence type="ECO:0000259" key="3">
    <source>
        <dbReference type="SMART" id="SM00839"/>
    </source>
</evidence>
<protein>
    <submittedName>
        <fullName evidence="5">Glutamate dehydrogenase, mitochondrial-like</fullName>
    </submittedName>
</protein>
<sequence length="437" mass="48409">MRLVRSLWRSVYYDVPERYEKAVFNANANLFEMVNYYASKAFSTVYADLVGGLNRNEEEAESFVRGFIDSLEPCDVFAEYHFPVDRKIGVRESVKAIRAYHGCSWNSTTLGGLKLKENLSEETMRGLAALSTYRNACYDLDVAGAFGGLQLSKAHYEPEDLQLALSKYADKLRSNRGAMDVLQTSLLSTSDSKLHSSGKDFNEAGAKTAVAVLLKTLDLQHLDDKTFILHGINGLGTKIGRDLNALGAKCIGVLDRPCSFHDSNGIMLKELLRHMKKYGTMLNFRPKVRENDGDKIFGEECDILVLADEEVALNFNNAERVTAKTVLEASVGPVTPIADKILNSKEIVVVPSILAGSGKALMAYFDYMERGGGSASRVSEDVLLQKVHEVVQETLVLKDALGVDLRTAAYVKAIKRLFNVMLDLEVKKAEVFAHQKE</sequence>
<dbReference type="PANTHER" id="PTHR11606">
    <property type="entry name" value="GLUTAMATE DEHYDROGENASE"/>
    <property type="match status" value="1"/>
</dbReference>
<dbReference type="SMART" id="SM00839">
    <property type="entry name" value="ELFV_dehydrog"/>
    <property type="match status" value="1"/>
</dbReference>
<keyword evidence="2" id="KW-0560">Oxidoreductase</keyword>
<dbReference type="Pfam" id="PF02812">
    <property type="entry name" value="ELFV_dehydrog_N"/>
    <property type="match status" value="1"/>
</dbReference>
<evidence type="ECO:0000256" key="1">
    <source>
        <dbReference type="ARBA" id="ARBA00006382"/>
    </source>
</evidence>
<dbReference type="SUPFAM" id="SSF53223">
    <property type="entry name" value="Aminoacid dehydrogenase-like, N-terminal domain"/>
    <property type="match status" value="1"/>
</dbReference>
<proteinExistence type="inferred from homology"/>
<name>A0ABM1MV76_NICVS</name>
<reference evidence="5" key="1">
    <citation type="submission" date="2025-08" db="UniProtKB">
        <authorList>
            <consortium name="RefSeq"/>
        </authorList>
    </citation>
    <scope>IDENTIFICATION</scope>
    <source>
        <tissue evidence="5">Whole Larva</tissue>
    </source>
</reference>
<dbReference type="RefSeq" id="XP_017778476.1">
    <property type="nucleotide sequence ID" value="XM_017922987.1"/>
</dbReference>
<dbReference type="Pfam" id="PF00208">
    <property type="entry name" value="ELFV_dehydrog"/>
    <property type="match status" value="1"/>
</dbReference>
<dbReference type="Proteomes" id="UP000695000">
    <property type="component" value="Unplaced"/>
</dbReference>
<comment type="similarity">
    <text evidence="1">Belongs to the Glu/Leu/Phe/Val dehydrogenases family.</text>
</comment>
<evidence type="ECO:0000313" key="5">
    <source>
        <dbReference type="RefSeq" id="XP_017778476.1"/>
    </source>
</evidence>
<dbReference type="InterPro" id="IPR006097">
    <property type="entry name" value="Glu/Leu/Phe/Val/Trp_DH_dimer"/>
</dbReference>
<evidence type="ECO:0000313" key="4">
    <source>
        <dbReference type="Proteomes" id="UP000695000"/>
    </source>
</evidence>
<dbReference type="InterPro" id="IPR036291">
    <property type="entry name" value="NAD(P)-bd_dom_sf"/>
</dbReference>
<dbReference type="Gene3D" id="3.40.50.720">
    <property type="entry name" value="NAD(P)-binding Rossmann-like Domain"/>
    <property type="match status" value="1"/>
</dbReference>
<organism evidence="4 5">
    <name type="scientific">Nicrophorus vespilloides</name>
    <name type="common">Boreal carrion beetle</name>
    <dbReference type="NCBI Taxonomy" id="110193"/>
    <lineage>
        <taxon>Eukaryota</taxon>
        <taxon>Metazoa</taxon>
        <taxon>Ecdysozoa</taxon>
        <taxon>Arthropoda</taxon>
        <taxon>Hexapoda</taxon>
        <taxon>Insecta</taxon>
        <taxon>Pterygota</taxon>
        <taxon>Neoptera</taxon>
        <taxon>Endopterygota</taxon>
        <taxon>Coleoptera</taxon>
        <taxon>Polyphaga</taxon>
        <taxon>Staphyliniformia</taxon>
        <taxon>Silphidae</taxon>
        <taxon>Nicrophorinae</taxon>
        <taxon>Nicrophorus</taxon>
    </lineage>
</organism>
<keyword evidence="4" id="KW-1185">Reference proteome</keyword>
<dbReference type="Gene3D" id="1.10.287.140">
    <property type="match status" value="1"/>
</dbReference>
<gene>
    <name evidence="5" type="primary">LOC108564081</name>
</gene>
<dbReference type="PANTHER" id="PTHR11606:SF13">
    <property type="entry name" value="GLUTAMATE DEHYDROGENASE 1, MITOCHONDRIAL"/>
    <property type="match status" value="1"/>
</dbReference>
<accession>A0ABM1MV76</accession>
<dbReference type="GeneID" id="108564081"/>
<dbReference type="InterPro" id="IPR006096">
    <property type="entry name" value="Glu/Leu/Phe/Val/Trp_DH_C"/>
</dbReference>